<dbReference type="SMART" id="SM00342">
    <property type="entry name" value="HTH_ARAC"/>
    <property type="match status" value="1"/>
</dbReference>
<dbReference type="EMBL" id="FUZU01000004">
    <property type="protein sequence ID" value="SKC86918.1"/>
    <property type="molecule type" value="Genomic_DNA"/>
</dbReference>
<gene>
    <name evidence="2" type="ORF">SAMN05660236_5289</name>
</gene>
<organism evidence="2 3">
    <name type="scientific">Ohtaekwangia koreensis</name>
    <dbReference type="NCBI Taxonomy" id="688867"/>
    <lineage>
        <taxon>Bacteria</taxon>
        <taxon>Pseudomonadati</taxon>
        <taxon>Bacteroidota</taxon>
        <taxon>Cytophagia</taxon>
        <taxon>Cytophagales</taxon>
        <taxon>Fulvivirgaceae</taxon>
        <taxon>Ohtaekwangia</taxon>
    </lineage>
</organism>
<dbReference type="InterPro" id="IPR018060">
    <property type="entry name" value="HTH_AraC"/>
</dbReference>
<dbReference type="STRING" id="688867.SAMN05660236_5289"/>
<proteinExistence type="predicted"/>
<evidence type="ECO:0000259" key="1">
    <source>
        <dbReference type="PROSITE" id="PS01124"/>
    </source>
</evidence>
<dbReference type="PROSITE" id="PS01124">
    <property type="entry name" value="HTH_ARAC_FAMILY_2"/>
    <property type="match status" value="1"/>
</dbReference>
<dbReference type="Pfam" id="PF20240">
    <property type="entry name" value="DUF6597"/>
    <property type="match status" value="1"/>
</dbReference>
<dbReference type="AlphaFoldDB" id="A0A1T5MG86"/>
<dbReference type="OrthoDB" id="635259at2"/>
<dbReference type="GO" id="GO:0043565">
    <property type="term" value="F:sequence-specific DNA binding"/>
    <property type="evidence" value="ECO:0007669"/>
    <property type="project" value="InterPro"/>
</dbReference>
<dbReference type="RefSeq" id="WP_079689774.1">
    <property type="nucleotide sequence ID" value="NZ_FUZU01000004.1"/>
</dbReference>
<evidence type="ECO:0000313" key="3">
    <source>
        <dbReference type="Proteomes" id="UP000190961"/>
    </source>
</evidence>
<feature type="domain" description="HTH araC/xylS-type" evidence="1">
    <location>
        <begin position="142"/>
        <end position="237"/>
    </location>
</feature>
<dbReference type="InterPro" id="IPR046532">
    <property type="entry name" value="DUF6597"/>
</dbReference>
<dbReference type="GO" id="GO:0003700">
    <property type="term" value="F:DNA-binding transcription factor activity"/>
    <property type="evidence" value="ECO:0007669"/>
    <property type="project" value="InterPro"/>
</dbReference>
<dbReference type="Proteomes" id="UP000190961">
    <property type="component" value="Unassembled WGS sequence"/>
</dbReference>
<keyword evidence="3" id="KW-1185">Reference proteome</keyword>
<name>A0A1T5MG86_9BACT</name>
<sequence>MSNDIEYKMVKPDASLSEFVESFWMLTNHSENAREIIVLPDGRVDIIFAYSATEPFGASLVGLESQPSKIMFSPGSIMFAVSLKLLAIEYILDIDIPHLLNHGQHLLSGFWEITREDLNNFDDFCKKVSTKLSALRKENVDPRKQKLFELMYTSKGSLTVKEMSDQVHWSSRQINRYFSQLFGLSLKAYCNILRFRASFQHIKEGKLFPEQNFTDQAHFIKEIKKFSGVLPKELSKNKDDRFIQFSTLTKK</sequence>
<dbReference type="Gene3D" id="1.10.10.60">
    <property type="entry name" value="Homeodomain-like"/>
    <property type="match status" value="1"/>
</dbReference>
<protein>
    <recommendedName>
        <fullName evidence="1">HTH araC/xylS-type domain-containing protein</fullName>
    </recommendedName>
</protein>
<evidence type="ECO:0000313" key="2">
    <source>
        <dbReference type="EMBL" id="SKC86918.1"/>
    </source>
</evidence>
<reference evidence="2 3" key="1">
    <citation type="submission" date="2017-02" db="EMBL/GenBank/DDBJ databases">
        <authorList>
            <person name="Peterson S.W."/>
        </authorList>
    </citation>
    <scope>NUCLEOTIDE SEQUENCE [LARGE SCALE GENOMIC DNA]</scope>
    <source>
        <strain evidence="2 3">DSM 25262</strain>
    </source>
</reference>
<accession>A0A1T5MG86</accession>